<dbReference type="OrthoDB" id="2733322at2"/>
<dbReference type="Gene3D" id="1.10.10.10">
    <property type="entry name" value="Winged helix-like DNA-binding domain superfamily/Winged helix DNA-binding domain"/>
    <property type="match status" value="1"/>
</dbReference>
<evidence type="ECO:0000256" key="3">
    <source>
        <dbReference type="ARBA" id="ARBA00023163"/>
    </source>
</evidence>
<sequence length="160" mass="17567">MTPSPEEQFIETLGLIFQAEGVPRISGQVLAYLVLAGDSRSLTEIAQALGVSKASVSTNVRQLEARGATERDSRIGSRQDLWRAVADPHHRVLGTMAERFDRNADRMQDIAAGFAGDPDKQQRVGAFGDFYRQSAKFLRTWFDAVGDGSEPGDIIRKAND</sequence>
<comment type="caution">
    <text evidence="5">The sequence shown here is derived from an EMBL/GenBank/DDBJ whole genome shotgun (WGS) entry which is preliminary data.</text>
</comment>
<keyword evidence="2" id="KW-0238">DNA-binding</keyword>
<accession>A3U0N5</accession>
<dbReference type="InterPro" id="IPR036388">
    <property type="entry name" value="WH-like_DNA-bd_sf"/>
</dbReference>
<dbReference type="PANTHER" id="PTHR38465">
    <property type="entry name" value="HTH-TYPE TRANSCRIPTIONAL REGULATOR MJ1563-RELATED"/>
    <property type="match status" value="1"/>
</dbReference>
<keyword evidence="6" id="KW-1185">Reference proteome</keyword>
<dbReference type="GO" id="GO:0003677">
    <property type="term" value="F:DNA binding"/>
    <property type="evidence" value="ECO:0007669"/>
    <property type="project" value="UniProtKB-KW"/>
</dbReference>
<dbReference type="HOGENOM" id="CLU_120349_1_1_5"/>
<dbReference type="GO" id="GO:0003700">
    <property type="term" value="F:DNA-binding transcription factor activity"/>
    <property type="evidence" value="ECO:0007669"/>
    <property type="project" value="InterPro"/>
</dbReference>
<dbReference type="Proteomes" id="UP000004318">
    <property type="component" value="Unassembled WGS sequence"/>
</dbReference>
<evidence type="ECO:0000313" key="6">
    <source>
        <dbReference type="Proteomes" id="UP000004318"/>
    </source>
</evidence>
<dbReference type="PANTHER" id="PTHR38465:SF1">
    <property type="entry name" value="HTH-TYPE TRANSCRIPTIONAL REGULATOR MJ1563-RELATED"/>
    <property type="match status" value="1"/>
</dbReference>
<evidence type="ECO:0000256" key="1">
    <source>
        <dbReference type="ARBA" id="ARBA00023015"/>
    </source>
</evidence>
<dbReference type="EMBL" id="AAMO01000008">
    <property type="protein sequence ID" value="EAQ02326.1"/>
    <property type="molecule type" value="Genomic_DNA"/>
</dbReference>
<keyword evidence="1" id="KW-0805">Transcription regulation</keyword>
<protein>
    <recommendedName>
        <fullName evidence="4">HTH marR-type domain-containing protein</fullName>
    </recommendedName>
</protein>
<dbReference type="InterPro" id="IPR052362">
    <property type="entry name" value="HTH-GbsR_regulator"/>
</dbReference>
<dbReference type="InterPro" id="IPR000835">
    <property type="entry name" value="HTH_MarR-typ"/>
</dbReference>
<name>A3U0N5_PSEBH</name>
<dbReference type="Pfam" id="PF12802">
    <property type="entry name" value="MarR_2"/>
    <property type="match status" value="1"/>
</dbReference>
<reference evidence="5 6" key="1">
    <citation type="journal article" date="2010" name="J. Bacteriol.">
        <title>Genome sequences of Oceanicola granulosus HTCC2516(T) and Oceanicola batsensis HTCC2597(TDelta).</title>
        <authorList>
            <person name="Thrash J.C."/>
            <person name="Cho J.C."/>
            <person name="Vergin K.L."/>
            <person name="Giovannoni S.J."/>
        </authorList>
    </citation>
    <scope>NUCLEOTIDE SEQUENCE [LARGE SCALE GENOMIC DNA]</scope>
    <source>
        <strain evidence="6">ATCC BAA-863 / DSM 15984 / KCTC 12145 / HTCC2597</strain>
    </source>
</reference>
<organism evidence="5 6">
    <name type="scientific">Pseudooceanicola batsensis (strain ATCC BAA-863 / DSM 15984 / KCTC 12145 / HTCC2597)</name>
    <name type="common">Oceanicola batsensis</name>
    <dbReference type="NCBI Taxonomy" id="252305"/>
    <lineage>
        <taxon>Bacteria</taxon>
        <taxon>Pseudomonadati</taxon>
        <taxon>Pseudomonadota</taxon>
        <taxon>Alphaproteobacteria</taxon>
        <taxon>Rhodobacterales</taxon>
        <taxon>Paracoccaceae</taxon>
        <taxon>Pseudooceanicola</taxon>
    </lineage>
</organism>
<feature type="domain" description="HTH marR-type" evidence="4">
    <location>
        <begin position="21"/>
        <end position="67"/>
    </location>
</feature>
<dbReference type="SUPFAM" id="SSF46785">
    <property type="entry name" value="Winged helix' DNA-binding domain"/>
    <property type="match status" value="1"/>
</dbReference>
<keyword evidence="3" id="KW-0804">Transcription</keyword>
<proteinExistence type="predicted"/>
<dbReference type="RefSeq" id="WP_009803868.1">
    <property type="nucleotide sequence ID" value="NZ_AAMO01000008.1"/>
</dbReference>
<gene>
    <name evidence="5" type="ORF">OB2597_19626</name>
</gene>
<evidence type="ECO:0000313" key="5">
    <source>
        <dbReference type="EMBL" id="EAQ02326.1"/>
    </source>
</evidence>
<evidence type="ECO:0000259" key="4">
    <source>
        <dbReference type="Pfam" id="PF12802"/>
    </source>
</evidence>
<dbReference type="InterPro" id="IPR036390">
    <property type="entry name" value="WH_DNA-bd_sf"/>
</dbReference>
<dbReference type="STRING" id="252305.OB2597_19626"/>
<evidence type="ECO:0000256" key="2">
    <source>
        <dbReference type="ARBA" id="ARBA00023125"/>
    </source>
</evidence>
<dbReference type="AlphaFoldDB" id="A3U0N5"/>